<name>A0A9P6B0M5_9AGAM</name>
<keyword evidence="3" id="KW-1185">Reference proteome</keyword>
<comment type="caution">
    <text evidence="2">The sequence shown here is derived from an EMBL/GenBank/DDBJ whole genome shotgun (WGS) entry which is preliminary data.</text>
</comment>
<protein>
    <submittedName>
        <fullName evidence="2">Uncharacterized protein</fullName>
    </submittedName>
</protein>
<dbReference type="OrthoDB" id="2804258at2759"/>
<feature type="region of interest" description="Disordered" evidence="1">
    <location>
        <begin position="95"/>
        <end position="167"/>
    </location>
</feature>
<feature type="region of interest" description="Disordered" evidence="1">
    <location>
        <begin position="180"/>
        <end position="228"/>
    </location>
</feature>
<dbReference type="EMBL" id="MU128953">
    <property type="protein sequence ID" value="KAF9515162.1"/>
    <property type="molecule type" value="Genomic_DNA"/>
</dbReference>
<reference evidence="2" key="1">
    <citation type="journal article" date="2020" name="Nat. Commun.">
        <title>Large-scale genome sequencing of mycorrhizal fungi provides insights into the early evolution of symbiotic traits.</title>
        <authorList>
            <person name="Miyauchi S."/>
            <person name="Kiss E."/>
            <person name="Kuo A."/>
            <person name="Drula E."/>
            <person name="Kohler A."/>
            <person name="Sanchez-Garcia M."/>
            <person name="Morin E."/>
            <person name="Andreopoulos B."/>
            <person name="Barry K.W."/>
            <person name="Bonito G."/>
            <person name="Buee M."/>
            <person name="Carver A."/>
            <person name="Chen C."/>
            <person name="Cichocki N."/>
            <person name="Clum A."/>
            <person name="Culley D."/>
            <person name="Crous P.W."/>
            <person name="Fauchery L."/>
            <person name="Girlanda M."/>
            <person name="Hayes R.D."/>
            <person name="Keri Z."/>
            <person name="LaButti K."/>
            <person name="Lipzen A."/>
            <person name="Lombard V."/>
            <person name="Magnuson J."/>
            <person name="Maillard F."/>
            <person name="Murat C."/>
            <person name="Nolan M."/>
            <person name="Ohm R.A."/>
            <person name="Pangilinan J."/>
            <person name="Pereira M.F."/>
            <person name="Perotto S."/>
            <person name="Peter M."/>
            <person name="Pfister S."/>
            <person name="Riley R."/>
            <person name="Sitrit Y."/>
            <person name="Stielow J.B."/>
            <person name="Szollosi G."/>
            <person name="Zifcakova L."/>
            <person name="Stursova M."/>
            <person name="Spatafora J.W."/>
            <person name="Tedersoo L."/>
            <person name="Vaario L.M."/>
            <person name="Yamada A."/>
            <person name="Yan M."/>
            <person name="Wang P."/>
            <person name="Xu J."/>
            <person name="Bruns T."/>
            <person name="Baldrian P."/>
            <person name="Vilgalys R."/>
            <person name="Dunand C."/>
            <person name="Henrissat B."/>
            <person name="Grigoriev I.V."/>
            <person name="Hibbett D."/>
            <person name="Nagy L.G."/>
            <person name="Martin F.M."/>
        </authorList>
    </citation>
    <scope>NUCLEOTIDE SEQUENCE</scope>
    <source>
        <strain evidence="2">UP504</strain>
    </source>
</reference>
<evidence type="ECO:0000313" key="3">
    <source>
        <dbReference type="Proteomes" id="UP000886523"/>
    </source>
</evidence>
<sequence length="348" mass="39872">MTTHPQRRQHETRVAPCIDTRPVRTGTTRIKTHPNKNPHDLKSRTILNSNQYKPAERTPAQPTQPDNPTYERPPNQNSPYEHQPTTRQNLIIRQTNTGQTKWPPAKQNRPNRTPAEADHRLNHRKQMKTRQTNPPSPKQQPARHPRIVTRRNRARRPRQPQELRTCQRGALVLRLSVCTHNPRTETPDPPNEICQTKPGNGDAQCKTPETPDRTTHPPKRQSDAPPDLKTIQHQLDPAMILFPSVMESTRRRDAFESHFSSICEAPAGGLPNKTSVYPDLDLLRRDLVNHYMSVEATLSHSINLSASKDQIYDNFRTIFTLYQESTFTLAFIPDLKRGDAEMAKGRNG</sequence>
<feature type="compositionally biased region" description="Basic residues" evidence="1">
    <location>
        <begin position="141"/>
        <end position="158"/>
    </location>
</feature>
<organism evidence="2 3">
    <name type="scientific">Hydnum rufescens UP504</name>
    <dbReference type="NCBI Taxonomy" id="1448309"/>
    <lineage>
        <taxon>Eukaryota</taxon>
        <taxon>Fungi</taxon>
        <taxon>Dikarya</taxon>
        <taxon>Basidiomycota</taxon>
        <taxon>Agaricomycotina</taxon>
        <taxon>Agaricomycetes</taxon>
        <taxon>Cantharellales</taxon>
        <taxon>Hydnaceae</taxon>
        <taxon>Hydnum</taxon>
    </lineage>
</organism>
<evidence type="ECO:0000256" key="1">
    <source>
        <dbReference type="SAM" id="MobiDB-lite"/>
    </source>
</evidence>
<gene>
    <name evidence="2" type="ORF">BS47DRAFT_1449915</name>
</gene>
<feature type="compositionally biased region" description="Polar residues" evidence="1">
    <location>
        <begin position="74"/>
        <end position="83"/>
    </location>
</feature>
<accession>A0A9P6B0M5</accession>
<proteinExistence type="predicted"/>
<evidence type="ECO:0000313" key="2">
    <source>
        <dbReference type="EMBL" id="KAF9515162.1"/>
    </source>
</evidence>
<dbReference type="Proteomes" id="UP000886523">
    <property type="component" value="Unassembled WGS sequence"/>
</dbReference>
<dbReference type="AlphaFoldDB" id="A0A9P6B0M5"/>
<feature type="region of interest" description="Disordered" evidence="1">
    <location>
        <begin position="1"/>
        <end position="83"/>
    </location>
</feature>